<evidence type="ECO:0000256" key="12">
    <source>
        <dbReference type="PROSITE-ProRule" id="PRU00042"/>
    </source>
</evidence>
<feature type="domain" description="C2H2-type" evidence="14">
    <location>
        <begin position="495"/>
        <end position="522"/>
    </location>
</feature>
<feature type="compositionally biased region" description="Basic residues" evidence="13">
    <location>
        <begin position="617"/>
        <end position="630"/>
    </location>
</feature>
<dbReference type="FunFam" id="3.30.160.60:FF:001857">
    <property type="entry name" value="Uncharacterized protein"/>
    <property type="match status" value="1"/>
</dbReference>
<dbReference type="InterPro" id="IPR013087">
    <property type="entry name" value="Znf_C2H2_type"/>
</dbReference>
<dbReference type="FunFam" id="3.30.160.60:FF:000045">
    <property type="entry name" value="ZFP69 zinc finger protein B"/>
    <property type="match status" value="1"/>
</dbReference>
<dbReference type="FunFam" id="3.30.160.60:FF:001498">
    <property type="entry name" value="Zinc finger protein 404"/>
    <property type="match status" value="2"/>
</dbReference>
<keyword evidence="8" id="KW-0805">Transcription regulation</keyword>
<dbReference type="InterPro" id="IPR036236">
    <property type="entry name" value="Znf_C2H2_sf"/>
</dbReference>
<accession>A0AAV0AD27</accession>
<keyword evidence="4" id="KW-0479">Metal-binding</keyword>
<name>A0AAV0AD27_PHORO</name>
<dbReference type="Proteomes" id="UP001152836">
    <property type="component" value="Unassembled WGS sequence"/>
</dbReference>
<proteinExistence type="inferred from homology"/>
<feature type="region of interest" description="Disordered" evidence="13">
    <location>
        <begin position="315"/>
        <end position="367"/>
    </location>
</feature>
<evidence type="ECO:0000256" key="4">
    <source>
        <dbReference type="ARBA" id="ARBA00022723"/>
    </source>
</evidence>
<feature type="region of interest" description="Disordered" evidence="13">
    <location>
        <begin position="147"/>
        <end position="177"/>
    </location>
</feature>
<dbReference type="GO" id="GO:0005634">
    <property type="term" value="C:nucleus"/>
    <property type="evidence" value="ECO:0007669"/>
    <property type="project" value="UniProtKB-SubCell"/>
</dbReference>
<feature type="domain" description="C2H2-type" evidence="14">
    <location>
        <begin position="551"/>
        <end position="578"/>
    </location>
</feature>
<reference evidence="15" key="1">
    <citation type="submission" date="2022-06" db="EMBL/GenBank/DDBJ databases">
        <authorList>
            <person name="Andreotti S."/>
            <person name="Wyler E."/>
        </authorList>
    </citation>
    <scope>NUCLEOTIDE SEQUENCE</scope>
</reference>
<evidence type="ECO:0000256" key="5">
    <source>
        <dbReference type="ARBA" id="ARBA00022737"/>
    </source>
</evidence>
<dbReference type="GO" id="GO:0008270">
    <property type="term" value="F:zinc ion binding"/>
    <property type="evidence" value="ECO:0007669"/>
    <property type="project" value="UniProtKB-KW"/>
</dbReference>
<dbReference type="SUPFAM" id="SSF57667">
    <property type="entry name" value="beta-beta-alpha zinc fingers"/>
    <property type="match status" value="11"/>
</dbReference>
<feature type="domain" description="C2H2-type" evidence="14">
    <location>
        <begin position="384"/>
        <end position="406"/>
    </location>
</feature>
<evidence type="ECO:0000313" key="15">
    <source>
        <dbReference type="EMBL" id="CAH7455578.1"/>
    </source>
</evidence>
<dbReference type="AlphaFoldDB" id="A0AAV0AD27"/>
<evidence type="ECO:0000256" key="9">
    <source>
        <dbReference type="ARBA" id="ARBA00023125"/>
    </source>
</evidence>
<sequence length="931" mass="105484">MEGKKEALKRGHWKQATVAEKSNLESMEAMDFTLEDWEELELELDKRDLFWDSTLSNCQDLFLLNPPKPSLNPQPDVREELEATVRGGLGATGTEATETKNSPLQHGFLEEGLSQIMETLSKEELNLEACLSESWLDSLLGDAESLPRSDITNKESPTDCKSHEFESSLSPGPLFPTGEDAGMSDIPTKNLTPVTLKGSRSDFSFYLEQSQKDPVQGEEELYKCSECGRSFSQSYHLLQHWIVHVRENTPSWPEEESELSQGASLLLRPVTQAGYKPHVCQECGKRFSQSMSLQWHQKVHTGESLCRTQCDNLERPSKSQSAEPQKPVQSEGASSSKFCKIQSWDREKPPTSDSDPKKLPGGQGGVSASVLQTHQKAPAKTKFYRCKKCGKTFSQAFLLAGHLKTHPQKLYECATCPEVFHIQKQFVQHRKTHFVKTVFECQECKRSFKQRSSLIEHQAVHTGEKPYKCSECGKALSHSSTLKIHQRAHSGEKPYTCSECGKAFCRSTHLSEHQRIHSGYRPYQCPQCVRTFSRPSHLIQHQQSHATEKPFGCAECKDAFSHREQLVQHRKVHTTEPLYECEQCGEHFLCSSTLSCHLSIHTRESRGDKVWGQNSKHTGKGFKYNKRGKASKHNTYVGQQKSHTQATPSECNPCVKNYDHSVQLACRQSIHAGVKPDEHTEPEKSVLSTSVSEHLPSGSEPPFKCNKCKRTFSQSDQLLRHQLVHSGEKPFKCDHCDRAFKQSNHLIQHQRVHTVKRHFECRECGKTFRQNACLSKHQKIHTGEKPFKCADCGKAFILSTQLIRHQRIHTGEKPYVCQECGKAFNQSSCLILHRRVHTGEKPYPCSKCGKAFSQKANQRKHERIHSGEKPYTCDVCGKAFGSSTHLSQHQRIHTQEKPRCQDCHKAFYSCSALNRHQHLHTCKGVAPPRAT</sequence>
<dbReference type="EMBL" id="CALSGD010001635">
    <property type="protein sequence ID" value="CAH7455578.1"/>
    <property type="molecule type" value="Genomic_DNA"/>
</dbReference>
<feature type="domain" description="C2H2-type" evidence="14">
    <location>
        <begin position="579"/>
        <end position="606"/>
    </location>
</feature>
<dbReference type="GO" id="GO:0001228">
    <property type="term" value="F:DNA-binding transcription activator activity, RNA polymerase II-specific"/>
    <property type="evidence" value="ECO:0007669"/>
    <property type="project" value="TreeGrafter"/>
</dbReference>
<feature type="domain" description="C2H2-type" evidence="14">
    <location>
        <begin position="703"/>
        <end position="730"/>
    </location>
</feature>
<dbReference type="FunFam" id="3.30.160.60:FF:000427">
    <property type="entry name" value="Zinc finger with KRAB and SCAN domains 7"/>
    <property type="match status" value="1"/>
</dbReference>
<dbReference type="FunFam" id="3.30.160.60:FF:000029">
    <property type="entry name" value="GLI family zinc finger 4"/>
    <property type="match status" value="1"/>
</dbReference>
<evidence type="ECO:0000313" key="16">
    <source>
        <dbReference type="Proteomes" id="UP001152836"/>
    </source>
</evidence>
<gene>
    <name evidence="15" type="primary">Zfp473</name>
    <name evidence="15" type="ORF">PHOROB_LOCUS17452</name>
</gene>
<feature type="compositionally biased region" description="Basic and acidic residues" evidence="13">
    <location>
        <begin position="343"/>
        <end position="358"/>
    </location>
</feature>
<comment type="subcellular location">
    <subcellularLocation>
        <location evidence="2">Nucleus</location>
    </subcellularLocation>
</comment>
<feature type="domain" description="C2H2-type" evidence="14">
    <location>
        <begin position="523"/>
        <end position="550"/>
    </location>
</feature>
<dbReference type="PROSITE" id="PS00028">
    <property type="entry name" value="ZINC_FINGER_C2H2_1"/>
    <property type="match status" value="17"/>
</dbReference>
<evidence type="ECO:0000256" key="6">
    <source>
        <dbReference type="ARBA" id="ARBA00022771"/>
    </source>
</evidence>
<dbReference type="FunFam" id="3.30.160.60:FF:000016">
    <property type="entry name" value="zinc finger protein 37 homolog"/>
    <property type="match status" value="2"/>
</dbReference>
<comment type="similarity">
    <text evidence="3">Belongs to the krueppel C2H2-type zinc-finger protein family.</text>
</comment>
<dbReference type="FunFam" id="3.30.160.60:FF:000099">
    <property type="entry name" value="Zinc finger protein 79"/>
    <property type="match status" value="1"/>
</dbReference>
<evidence type="ECO:0000256" key="10">
    <source>
        <dbReference type="ARBA" id="ARBA00023163"/>
    </source>
</evidence>
<dbReference type="GO" id="GO:0000978">
    <property type="term" value="F:RNA polymerase II cis-regulatory region sequence-specific DNA binding"/>
    <property type="evidence" value="ECO:0007669"/>
    <property type="project" value="TreeGrafter"/>
</dbReference>
<evidence type="ECO:0000256" key="2">
    <source>
        <dbReference type="ARBA" id="ARBA00004123"/>
    </source>
</evidence>
<feature type="domain" description="C2H2-type" evidence="14">
    <location>
        <begin position="815"/>
        <end position="842"/>
    </location>
</feature>
<evidence type="ECO:0000256" key="1">
    <source>
        <dbReference type="ARBA" id="ARBA00003767"/>
    </source>
</evidence>
<feature type="domain" description="C2H2-type" evidence="14">
    <location>
        <begin position="787"/>
        <end position="814"/>
    </location>
</feature>
<dbReference type="PANTHER" id="PTHR24393:SF143">
    <property type="entry name" value="ENDOTHELIAL ZINC FINGER PROTEIN INDUCED BY TUMOR NECROSIS FACTOR ALPHA"/>
    <property type="match status" value="1"/>
</dbReference>
<dbReference type="FunFam" id="3.30.160.60:FF:000737">
    <property type="entry name" value="Zinc finger protein 565"/>
    <property type="match status" value="1"/>
</dbReference>
<evidence type="ECO:0000256" key="3">
    <source>
        <dbReference type="ARBA" id="ARBA00006991"/>
    </source>
</evidence>
<feature type="compositionally biased region" description="Basic and acidic residues" evidence="13">
    <location>
        <begin position="674"/>
        <end position="684"/>
    </location>
</feature>
<feature type="domain" description="C2H2-type" evidence="14">
    <location>
        <begin position="898"/>
        <end position="921"/>
    </location>
</feature>
<feature type="domain" description="C2H2-type" evidence="14">
    <location>
        <begin position="222"/>
        <end position="249"/>
    </location>
</feature>
<feature type="domain" description="C2H2-type" evidence="14">
    <location>
        <begin position="411"/>
        <end position="433"/>
    </location>
</feature>
<comment type="function">
    <text evidence="1">May be involved in transcriptional regulation.</text>
</comment>
<feature type="region of interest" description="Disordered" evidence="13">
    <location>
        <begin position="674"/>
        <end position="700"/>
    </location>
</feature>
<dbReference type="FunFam" id="3.30.160.60:FF:000062">
    <property type="entry name" value="RB-associated KRAB zinc finger protein-like"/>
    <property type="match status" value="1"/>
</dbReference>
<feature type="region of interest" description="Disordered" evidence="13">
    <location>
        <begin position="609"/>
        <end position="630"/>
    </location>
</feature>
<feature type="domain" description="C2H2-type" evidence="14">
    <location>
        <begin position="871"/>
        <end position="898"/>
    </location>
</feature>
<feature type="compositionally biased region" description="Polar residues" evidence="13">
    <location>
        <begin position="318"/>
        <end position="337"/>
    </location>
</feature>
<dbReference type="Gene3D" id="3.30.160.60">
    <property type="entry name" value="Classic Zinc Finger"/>
    <property type="match status" value="16"/>
</dbReference>
<feature type="domain" description="C2H2-type" evidence="14">
    <location>
        <begin position="278"/>
        <end position="305"/>
    </location>
</feature>
<keyword evidence="6 12" id="KW-0863">Zinc-finger</keyword>
<evidence type="ECO:0000259" key="14">
    <source>
        <dbReference type="PROSITE" id="PS50157"/>
    </source>
</evidence>
<dbReference type="PANTHER" id="PTHR24393">
    <property type="entry name" value="ZINC FINGER PROTEIN"/>
    <property type="match status" value="1"/>
</dbReference>
<protein>
    <submittedName>
        <fullName evidence="15">Zfp473 protein</fullName>
    </submittedName>
</protein>
<dbReference type="FunFam" id="3.30.160.60:FF:000690">
    <property type="entry name" value="Zinc finger protein 354C"/>
    <property type="match status" value="1"/>
</dbReference>
<feature type="compositionally biased region" description="Basic and acidic residues" evidence="13">
    <location>
        <begin position="147"/>
        <end position="166"/>
    </location>
</feature>
<keyword evidence="7" id="KW-0862">Zinc</keyword>
<feature type="domain" description="C2H2-type" evidence="14">
    <location>
        <begin position="731"/>
        <end position="758"/>
    </location>
</feature>
<keyword evidence="5" id="KW-0677">Repeat</keyword>
<evidence type="ECO:0000256" key="13">
    <source>
        <dbReference type="SAM" id="MobiDB-lite"/>
    </source>
</evidence>
<dbReference type="FunFam" id="3.30.160.60:FF:000358">
    <property type="entry name" value="zinc finger protein 24"/>
    <property type="match status" value="1"/>
</dbReference>
<evidence type="ECO:0000256" key="7">
    <source>
        <dbReference type="ARBA" id="ARBA00022833"/>
    </source>
</evidence>
<evidence type="ECO:0000256" key="11">
    <source>
        <dbReference type="ARBA" id="ARBA00023242"/>
    </source>
</evidence>
<keyword evidence="16" id="KW-1185">Reference proteome</keyword>
<feature type="domain" description="C2H2-type" evidence="14">
    <location>
        <begin position="467"/>
        <end position="494"/>
    </location>
</feature>
<feature type="domain" description="C2H2-type" evidence="14">
    <location>
        <begin position="759"/>
        <end position="786"/>
    </location>
</feature>
<feature type="domain" description="C2H2-type" evidence="14">
    <location>
        <begin position="843"/>
        <end position="870"/>
    </location>
</feature>
<keyword evidence="9" id="KW-0238">DNA-binding</keyword>
<keyword evidence="10" id="KW-0804">Transcription</keyword>
<keyword evidence="11" id="KW-0539">Nucleus</keyword>
<feature type="domain" description="C2H2-type" evidence="14">
    <location>
        <begin position="649"/>
        <end position="676"/>
    </location>
</feature>
<organism evidence="15 16">
    <name type="scientific">Phodopus roborovskii</name>
    <name type="common">Roborovski's desert hamster</name>
    <name type="synonym">Cricetulus roborovskii</name>
    <dbReference type="NCBI Taxonomy" id="109678"/>
    <lineage>
        <taxon>Eukaryota</taxon>
        <taxon>Metazoa</taxon>
        <taxon>Chordata</taxon>
        <taxon>Craniata</taxon>
        <taxon>Vertebrata</taxon>
        <taxon>Euteleostomi</taxon>
        <taxon>Mammalia</taxon>
        <taxon>Eutheria</taxon>
        <taxon>Euarchontoglires</taxon>
        <taxon>Glires</taxon>
        <taxon>Rodentia</taxon>
        <taxon>Myomorpha</taxon>
        <taxon>Muroidea</taxon>
        <taxon>Cricetidae</taxon>
        <taxon>Cricetinae</taxon>
        <taxon>Phodopus</taxon>
    </lineage>
</organism>
<dbReference type="SMART" id="SM00355">
    <property type="entry name" value="ZnF_C2H2"/>
    <property type="match status" value="18"/>
</dbReference>
<dbReference type="FunFam" id="3.30.160.60:FF:000478">
    <property type="entry name" value="Zinc finger protein 133"/>
    <property type="match status" value="1"/>
</dbReference>
<dbReference type="PROSITE" id="PS50157">
    <property type="entry name" value="ZINC_FINGER_C2H2_2"/>
    <property type="match status" value="19"/>
</dbReference>
<comment type="caution">
    <text evidence="15">The sequence shown here is derived from an EMBL/GenBank/DDBJ whole genome shotgun (WGS) entry which is preliminary data.</text>
</comment>
<feature type="domain" description="C2H2-type" evidence="14">
    <location>
        <begin position="439"/>
        <end position="466"/>
    </location>
</feature>
<evidence type="ECO:0000256" key="8">
    <source>
        <dbReference type="ARBA" id="ARBA00023015"/>
    </source>
</evidence>
<dbReference type="Pfam" id="PF00096">
    <property type="entry name" value="zf-C2H2"/>
    <property type="match status" value="14"/>
</dbReference>